<reference evidence="3" key="1">
    <citation type="journal article" date="2014" name="Front. Microbiol.">
        <title>High frequency of phylogenetically diverse reductive dehalogenase-homologous genes in deep subseafloor sedimentary metagenomes.</title>
        <authorList>
            <person name="Kawai M."/>
            <person name="Futagami T."/>
            <person name="Toyoda A."/>
            <person name="Takaki Y."/>
            <person name="Nishi S."/>
            <person name="Hori S."/>
            <person name="Arai W."/>
            <person name="Tsubouchi T."/>
            <person name="Morono Y."/>
            <person name="Uchiyama I."/>
            <person name="Ito T."/>
            <person name="Fujiyama A."/>
            <person name="Inagaki F."/>
            <person name="Takami H."/>
        </authorList>
    </citation>
    <scope>NUCLEOTIDE SEQUENCE</scope>
    <source>
        <strain evidence="3">Expedition CK06-06</strain>
    </source>
</reference>
<evidence type="ECO:0000256" key="1">
    <source>
        <dbReference type="ARBA" id="ARBA00022729"/>
    </source>
</evidence>
<dbReference type="Gene3D" id="3.40.50.2300">
    <property type="match status" value="2"/>
</dbReference>
<dbReference type="PANTHER" id="PTHR30483">
    <property type="entry name" value="LEUCINE-SPECIFIC-BINDING PROTEIN"/>
    <property type="match status" value="1"/>
</dbReference>
<evidence type="ECO:0000313" key="3">
    <source>
        <dbReference type="EMBL" id="GAF77974.1"/>
    </source>
</evidence>
<dbReference type="InterPro" id="IPR028081">
    <property type="entry name" value="Leu-bd"/>
</dbReference>
<comment type="caution">
    <text evidence="3">The sequence shown here is derived from an EMBL/GenBank/DDBJ whole genome shotgun (WGS) entry which is preliminary data.</text>
</comment>
<protein>
    <recommendedName>
        <fullName evidence="2">Leucine-binding protein domain-containing protein</fullName>
    </recommendedName>
</protein>
<name>X0SAF8_9ZZZZ</name>
<gene>
    <name evidence="3" type="ORF">S01H1_03494</name>
</gene>
<feature type="domain" description="Leucine-binding protein" evidence="2">
    <location>
        <begin position="30"/>
        <end position="218"/>
    </location>
</feature>
<organism evidence="3">
    <name type="scientific">marine sediment metagenome</name>
    <dbReference type="NCBI Taxonomy" id="412755"/>
    <lineage>
        <taxon>unclassified sequences</taxon>
        <taxon>metagenomes</taxon>
        <taxon>ecological metagenomes</taxon>
    </lineage>
</organism>
<feature type="non-terminal residue" evidence="3">
    <location>
        <position position="226"/>
    </location>
</feature>
<dbReference type="SUPFAM" id="SSF53822">
    <property type="entry name" value="Periplasmic binding protein-like I"/>
    <property type="match status" value="1"/>
</dbReference>
<sequence length="226" mass="24183">MITTFRALFVSVAAIGFLAVGQAAHAQDKTIKIGALFPISGPGSYFGAQDKQGVELALEQLNKTGVNGYKFEVQYEDSSCGPLPATQAAKRLIEQFKPDVIIGEECSDATLAVMPIVEQAKVPLLNAGSSSIKVTEPGNRWTFRIMPNEVMQGVNLADNAYKRLNARTAVLLFENTNAGIGNAQVFKENFTKLGGQVLAEIGFGRDVNDFTSIATRVAGLGKIDVI</sequence>
<dbReference type="AlphaFoldDB" id="X0SAF8"/>
<dbReference type="PANTHER" id="PTHR30483:SF6">
    <property type="entry name" value="PERIPLASMIC BINDING PROTEIN OF ABC TRANSPORTER FOR NATURAL AMINO ACIDS"/>
    <property type="match status" value="1"/>
</dbReference>
<dbReference type="InterPro" id="IPR028082">
    <property type="entry name" value="Peripla_BP_I"/>
</dbReference>
<dbReference type="EMBL" id="BARS01001899">
    <property type="protein sequence ID" value="GAF77974.1"/>
    <property type="molecule type" value="Genomic_DNA"/>
</dbReference>
<dbReference type="InterPro" id="IPR051010">
    <property type="entry name" value="BCAA_transport"/>
</dbReference>
<evidence type="ECO:0000259" key="2">
    <source>
        <dbReference type="Pfam" id="PF13458"/>
    </source>
</evidence>
<dbReference type="Pfam" id="PF13458">
    <property type="entry name" value="Peripla_BP_6"/>
    <property type="match status" value="1"/>
</dbReference>
<accession>X0SAF8</accession>
<keyword evidence="1" id="KW-0732">Signal</keyword>
<proteinExistence type="predicted"/>